<dbReference type="SUPFAM" id="SSF56317">
    <property type="entry name" value="Carbon-nitrogen hydrolase"/>
    <property type="match status" value="1"/>
</dbReference>
<dbReference type="CDD" id="cd07576">
    <property type="entry name" value="R-amidase_like"/>
    <property type="match status" value="1"/>
</dbReference>
<evidence type="ECO:0000256" key="2">
    <source>
        <dbReference type="ARBA" id="ARBA00022801"/>
    </source>
</evidence>
<feature type="domain" description="CN hydrolase" evidence="3">
    <location>
        <begin position="1"/>
        <end position="236"/>
    </location>
</feature>
<dbReference type="InterPro" id="IPR044083">
    <property type="entry name" value="RamA-like"/>
</dbReference>
<dbReference type="AlphaFoldDB" id="A0A6L7G083"/>
<dbReference type="Pfam" id="PF00795">
    <property type="entry name" value="CN_hydrolase"/>
    <property type="match status" value="1"/>
</dbReference>
<dbReference type="InterPro" id="IPR036526">
    <property type="entry name" value="C-N_Hydrolase_sf"/>
</dbReference>
<dbReference type="InterPro" id="IPR001110">
    <property type="entry name" value="UPF0012_CS"/>
</dbReference>
<sequence>MKIALAQIRPPEDPELALALCPALARGAAMQGAELLLLPELLLPGYNRPDRHAALAQAQDGPWMQAMAAVAREAGIALCWGWAERHDGRLWNAATVLDSAGRTLAHYRKIQLFGEMERSVFTPGTQAPPVFTLAGRRCGLLICYDIEFPEHARALARAGAEVLLVPTANPEGFDGVPGILVPARALENAMTVAYANYTGPDHGLVFGGGSVVAGPDGQALNRLGRAEGLAILTLPERGAYPAAQLSAQLEDLRVPVADPG</sequence>
<comment type="similarity">
    <text evidence="1">Belongs to the carbon-nitrogen hydrolase superfamily. NIT1/NIT2 family.</text>
</comment>
<dbReference type="Proteomes" id="UP000477911">
    <property type="component" value="Unassembled WGS sequence"/>
</dbReference>
<dbReference type="GO" id="GO:0016811">
    <property type="term" value="F:hydrolase activity, acting on carbon-nitrogen (but not peptide) bonds, in linear amides"/>
    <property type="evidence" value="ECO:0007669"/>
    <property type="project" value="TreeGrafter"/>
</dbReference>
<evidence type="ECO:0000259" key="3">
    <source>
        <dbReference type="PROSITE" id="PS50263"/>
    </source>
</evidence>
<dbReference type="RefSeq" id="WP_160891479.1">
    <property type="nucleotide sequence ID" value="NZ_WUMU01000003.1"/>
</dbReference>
<keyword evidence="5" id="KW-1185">Reference proteome</keyword>
<reference evidence="4 5" key="1">
    <citation type="submission" date="2019-12" db="EMBL/GenBank/DDBJ databases">
        <authorList>
            <person name="Li M."/>
        </authorList>
    </citation>
    <scope>NUCLEOTIDE SEQUENCE [LARGE SCALE GENOMIC DNA]</scope>
    <source>
        <strain evidence="4 5">GBMRC 2024</strain>
    </source>
</reference>
<proteinExistence type="inferred from homology"/>
<dbReference type="PROSITE" id="PS50263">
    <property type="entry name" value="CN_HYDROLASE"/>
    <property type="match status" value="1"/>
</dbReference>
<dbReference type="PANTHER" id="PTHR43674:SF2">
    <property type="entry name" value="BETA-UREIDOPROPIONASE"/>
    <property type="match status" value="1"/>
</dbReference>
<evidence type="ECO:0000313" key="4">
    <source>
        <dbReference type="EMBL" id="MXN16787.1"/>
    </source>
</evidence>
<protein>
    <submittedName>
        <fullName evidence="4">Nitrilase</fullName>
    </submittedName>
</protein>
<dbReference type="InterPro" id="IPR003010">
    <property type="entry name" value="C-N_Hydrolase"/>
</dbReference>
<name>A0A6L7G083_9RHOB</name>
<dbReference type="InterPro" id="IPR050345">
    <property type="entry name" value="Aliph_Amidase/BUP"/>
</dbReference>
<dbReference type="Gene3D" id="3.60.110.10">
    <property type="entry name" value="Carbon-nitrogen hydrolase"/>
    <property type="match status" value="1"/>
</dbReference>
<keyword evidence="2" id="KW-0378">Hydrolase</keyword>
<dbReference type="PROSITE" id="PS01227">
    <property type="entry name" value="UPF0012"/>
    <property type="match status" value="1"/>
</dbReference>
<organism evidence="4 5">
    <name type="scientific">Pseudooceanicola albus</name>
    <dbReference type="NCBI Taxonomy" id="2692189"/>
    <lineage>
        <taxon>Bacteria</taxon>
        <taxon>Pseudomonadati</taxon>
        <taxon>Pseudomonadota</taxon>
        <taxon>Alphaproteobacteria</taxon>
        <taxon>Rhodobacterales</taxon>
        <taxon>Paracoccaceae</taxon>
        <taxon>Pseudooceanicola</taxon>
    </lineage>
</organism>
<evidence type="ECO:0000256" key="1">
    <source>
        <dbReference type="ARBA" id="ARBA00010613"/>
    </source>
</evidence>
<accession>A0A6L7G083</accession>
<comment type="caution">
    <text evidence="4">The sequence shown here is derived from an EMBL/GenBank/DDBJ whole genome shotgun (WGS) entry which is preliminary data.</text>
</comment>
<dbReference type="PANTHER" id="PTHR43674">
    <property type="entry name" value="NITRILASE C965.09-RELATED"/>
    <property type="match status" value="1"/>
</dbReference>
<evidence type="ECO:0000313" key="5">
    <source>
        <dbReference type="Proteomes" id="UP000477911"/>
    </source>
</evidence>
<gene>
    <name evidence="4" type="ORF">GR170_02990</name>
</gene>
<dbReference type="EMBL" id="WUMU01000003">
    <property type="protein sequence ID" value="MXN16787.1"/>
    <property type="molecule type" value="Genomic_DNA"/>
</dbReference>